<dbReference type="Proteomes" id="UP000401717">
    <property type="component" value="Unassembled WGS sequence"/>
</dbReference>
<dbReference type="EMBL" id="CABFVH010000025">
    <property type="protein sequence ID" value="VUF13881.1"/>
    <property type="molecule type" value="Genomic_DNA"/>
</dbReference>
<evidence type="ECO:0000313" key="5">
    <source>
        <dbReference type="Proteomes" id="UP001055303"/>
    </source>
</evidence>
<dbReference type="AlphaFoldDB" id="A0A564G2P4"/>
<reference evidence="2" key="2">
    <citation type="journal article" date="2021" name="Front. Microbiol.">
        <title>Comprehensive Comparative Genomics and Phenotyping of Methylobacterium Species.</title>
        <authorList>
            <person name="Alessa O."/>
            <person name="Ogura Y."/>
            <person name="Fujitani Y."/>
            <person name="Takami H."/>
            <person name="Hayashi T."/>
            <person name="Sahin N."/>
            <person name="Tani A."/>
        </authorList>
    </citation>
    <scope>NUCLEOTIDE SEQUENCE</scope>
    <source>
        <strain evidence="2">DSM 22415</strain>
    </source>
</reference>
<feature type="transmembrane region" description="Helical" evidence="1">
    <location>
        <begin position="61"/>
        <end position="80"/>
    </location>
</feature>
<feature type="transmembrane region" description="Helical" evidence="1">
    <location>
        <begin position="21"/>
        <end position="41"/>
    </location>
</feature>
<dbReference type="RefSeq" id="WP_144766192.1">
    <property type="nucleotide sequence ID" value="NZ_BPQI01000037.1"/>
</dbReference>
<evidence type="ECO:0000313" key="4">
    <source>
        <dbReference type="Proteomes" id="UP000401717"/>
    </source>
</evidence>
<dbReference type="Proteomes" id="UP001055303">
    <property type="component" value="Unassembled WGS sequence"/>
</dbReference>
<dbReference type="EMBL" id="BPQI01000037">
    <property type="protein sequence ID" value="GJD55718.1"/>
    <property type="molecule type" value="Genomic_DNA"/>
</dbReference>
<accession>A0A564G2P4</accession>
<evidence type="ECO:0000313" key="3">
    <source>
        <dbReference type="EMBL" id="VUF13881.1"/>
    </source>
</evidence>
<reference evidence="2" key="3">
    <citation type="submission" date="2021-08" db="EMBL/GenBank/DDBJ databases">
        <authorList>
            <person name="Tani A."/>
            <person name="Ola A."/>
            <person name="Ogura Y."/>
            <person name="Katsura K."/>
            <person name="Hayashi T."/>
        </authorList>
    </citation>
    <scope>NUCLEOTIDE SEQUENCE</scope>
    <source>
        <strain evidence="2">DSM 22415</strain>
    </source>
</reference>
<proteinExistence type="predicted"/>
<keyword evidence="1" id="KW-1133">Transmembrane helix</keyword>
<dbReference type="OrthoDB" id="7995113at2"/>
<keyword evidence="5" id="KW-1185">Reference proteome</keyword>
<keyword evidence="1" id="KW-0472">Membrane</keyword>
<gene>
    <name evidence="2" type="ORF">IFDJLNFL_1605</name>
    <name evidence="3" type="ORF">MTDSW087_03588</name>
</gene>
<feature type="transmembrane region" description="Helical" evidence="1">
    <location>
        <begin position="92"/>
        <end position="112"/>
    </location>
</feature>
<keyword evidence="1" id="KW-0812">Transmembrane</keyword>
<name>A0A564G2P4_9HYPH</name>
<reference evidence="3 4" key="1">
    <citation type="submission" date="2019-06" db="EMBL/GenBank/DDBJ databases">
        <authorList>
            <person name="Rodrigo-Torres L."/>
            <person name="Arahal R. D."/>
            <person name="Lucena T."/>
        </authorList>
    </citation>
    <scope>NUCLEOTIDE SEQUENCE [LARGE SCALE GENOMIC DNA]</scope>
    <source>
        <strain evidence="3 4">SW08-7</strain>
    </source>
</reference>
<protein>
    <submittedName>
        <fullName evidence="3">Uncharacterized protein</fullName>
    </submittedName>
</protein>
<sequence length="125" mass="13743">MTIDDASDDFSRLHRLFTFHLGVAVGLSWMTALYASLYAPWVRNIRPLVDPAGGLDRVESTLSFLFVMPAVLLVAWLTVFFGREVLRRSQTLGSVAVEFAAAALVAFGLFYLSVDRAVAALYIGL</sequence>
<evidence type="ECO:0000313" key="2">
    <source>
        <dbReference type="EMBL" id="GJD55718.1"/>
    </source>
</evidence>
<evidence type="ECO:0000256" key="1">
    <source>
        <dbReference type="SAM" id="Phobius"/>
    </source>
</evidence>
<organism evidence="3 4">
    <name type="scientific">Methylobacterium dankookense</name>
    <dbReference type="NCBI Taxonomy" id="560405"/>
    <lineage>
        <taxon>Bacteria</taxon>
        <taxon>Pseudomonadati</taxon>
        <taxon>Pseudomonadota</taxon>
        <taxon>Alphaproteobacteria</taxon>
        <taxon>Hyphomicrobiales</taxon>
        <taxon>Methylobacteriaceae</taxon>
        <taxon>Methylobacterium</taxon>
    </lineage>
</organism>